<keyword evidence="3" id="KW-1185">Reference proteome</keyword>
<evidence type="ECO:0000313" key="2">
    <source>
        <dbReference type="EMBL" id="QYY43379.1"/>
    </source>
</evidence>
<dbReference type="SMART" id="SM00530">
    <property type="entry name" value="HTH_XRE"/>
    <property type="match status" value="1"/>
</dbReference>
<dbReference type="Gene3D" id="1.10.260.40">
    <property type="entry name" value="lambda repressor-like DNA-binding domains"/>
    <property type="match status" value="1"/>
</dbReference>
<dbReference type="GeneID" id="97140477"/>
<reference evidence="2 3" key="1">
    <citation type="submission" date="2021-08" db="EMBL/GenBank/DDBJ databases">
        <title>Complete genome sequence of the strain Aneurinibacillus thermoaerophilus CCM 8960.</title>
        <authorList>
            <person name="Musilova J."/>
            <person name="Kourilova X."/>
            <person name="Pernicova I."/>
            <person name="Bezdicek M."/>
            <person name="Lengerova M."/>
            <person name="Obruca S."/>
            <person name="Sedlar K."/>
        </authorList>
    </citation>
    <scope>NUCLEOTIDE SEQUENCE [LARGE SCALE GENOMIC DNA]</scope>
    <source>
        <strain evidence="2 3">CCM 8960</strain>
    </source>
</reference>
<dbReference type="Proteomes" id="UP000826616">
    <property type="component" value="Chromosome"/>
</dbReference>
<organism evidence="2 3">
    <name type="scientific">Aneurinibacillus thermoaerophilus</name>
    <dbReference type="NCBI Taxonomy" id="143495"/>
    <lineage>
        <taxon>Bacteria</taxon>
        <taxon>Bacillati</taxon>
        <taxon>Bacillota</taxon>
        <taxon>Bacilli</taxon>
        <taxon>Bacillales</taxon>
        <taxon>Paenibacillaceae</taxon>
        <taxon>Aneurinibacillus group</taxon>
        <taxon>Aneurinibacillus</taxon>
    </lineage>
</organism>
<evidence type="ECO:0000259" key="1">
    <source>
        <dbReference type="PROSITE" id="PS50943"/>
    </source>
</evidence>
<dbReference type="SUPFAM" id="SSF47413">
    <property type="entry name" value="lambda repressor-like DNA-binding domains"/>
    <property type="match status" value="1"/>
</dbReference>
<dbReference type="RefSeq" id="WP_220559346.1">
    <property type="nucleotide sequence ID" value="NZ_CP080764.1"/>
</dbReference>
<dbReference type="PROSITE" id="PS50943">
    <property type="entry name" value="HTH_CROC1"/>
    <property type="match status" value="1"/>
</dbReference>
<gene>
    <name evidence="2" type="ORF">K3F53_03765</name>
</gene>
<sequence length="82" mass="9536">MKKLNLPFVKKRRVELKLTLANMADNFGFKSPSTYLKYENGDYAFRAEHLPLLAQLLKCNIEDLFFDNIIAKSATKNIGIRW</sequence>
<dbReference type="InterPro" id="IPR001387">
    <property type="entry name" value="Cro/C1-type_HTH"/>
</dbReference>
<dbReference type="Pfam" id="PF01381">
    <property type="entry name" value="HTH_3"/>
    <property type="match status" value="1"/>
</dbReference>
<evidence type="ECO:0000313" key="3">
    <source>
        <dbReference type="Proteomes" id="UP000826616"/>
    </source>
</evidence>
<dbReference type="EMBL" id="CP080764">
    <property type="protein sequence ID" value="QYY43379.1"/>
    <property type="molecule type" value="Genomic_DNA"/>
</dbReference>
<feature type="domain" description="HTH cro/C1-type" evidence="1">
    <location>
        <begin position="9"/>
        <end position="64"/>
    </location>
</feature>
<dbReference type="InterPro" id="IPR010982">
    <property type="entry name" value="Lambda_DNA-bd_dom_sf"/>
</dbReference>
<protein>
    <submittedName>
        <fullName evidence="2">Helix-turn-helix transcriptional regulator</fullName>
    </submittedName>
</protein>
<dbReference type="CDD" id="cd00093">
    <property type="entry name" value="HTH_XRE"/>
    <property type="match status" value="1"/>
</dbReference>
<name>A0ABX8YCJ5_ANETH</name>
<accession>A0ABX8YCJ5</accession>
<proteinExistence type="predicted"/>